<dbReference type="InterPro" id="IPR052032">
    <property type="entry name" value="ATP-dep_AA_Ligase"/>
</dbReference>
<evidence type="ECO:0000256" key="1">
    <source>
        <dbReference type="ARBA" id="ARBA00022598"/>
    </source>
</evidence>
<dbReference type="PROSITE" id="PS50975">
    <property type="entry name" value="ATP_GRASP"/>
    <property type="match status" value="1"/>
</dbReference>
<dbReference type="EMBL" id="FOMX01000002">
    <property type="protein sequence ID" value="SFD46527.1"/>
    <property type="molecule type" value="Genomic_DNA"/>
</dbReference>
<dbReference type="Gene3D" id="3.40.50.20">
    <property type="match status" value="1"/>
</dbReference>
<feature type="domain" description="ATP-grasp" evidence="5">
    <location>
        <begin position="116"/>
        <end position="310"/>
    </location>
</feature>
<dbReference type="Gene3D" id="3.30.470.20">
    <property type="entry name" value="ATP-grasp fold, B domain"/>
    <property type="match status" value="1"/>
</dbReference>
<name>A0A1I1SJ60_9BACT</name>
<dbReference type="PANTHER" id="PTHR43585:SF2">
    <property type="entry name" value="ATP-GRASP ENZYME FSQD"/>
    <property type="match status" value="1"/>
</dbReference>
<dbReference type="GO" id="GO:0016874">
    <property type="term" value="F:ligase activity"/>
    <property type="evidence" value="ECO:0007669"/>
    <property type="project" value="UniProtKB-KW"/>
</dbReference>
<evidence type="ECO:0000313" key="6">
    <source>
        <dbReference type="EMBL" id="SFD46527.1"/>
    </source>
</evidence>
<evidence type="ECO:0000256" key="3">
    <source>
        <dbReference type="ARBA" id="ARBA00022840"/>
    </source>
</evidence>
<dbReference type="InterPro" id="IPR013815">
    <property type="entry name" value="ATP_grasp_subdomain_1"/>
</dbReference>
<dbReference type="Gene3D" id="3.30.1490.20">
    <property type="entry name" value="ATP-grasp fold, A domain"/>
    <property type="match status" value="1"/>
</dbReference>
<evidence type="ECO:0000256" key="4">
    <source>
        <dbReference type="PROSITE-ProRule" id="PRU00409"/>
    </source>
</evidence>
<dbReference type="OrthoDB" id="24041at2"/>
<keyword evidence="2 4" id="KW-0547">Nucleotide-binding</keyword>
<dbReference type="SUPFAM" id="SSF56059">
    <property type="entry name" value="Glutathione synthetase ATP-binding domain-like"/>
    <property type="match status" value="1"/>
</dbReference>
<dbReference type="STRING" id="54.SAMN02745121_00072"/>
<keyword evidence="3 4" id="KW-0067">ATP-binding</keyword>
<evidence type="ECO:0000259" key="5">
    <source>
        <dbReference type="PROSITE" id="PS50975"/>
    </source>
</evidence>
<dbReference type="PANTHER" id="PTHR43585">
    <property type="entry name" value="FUMIPYRROLE BIOSYNTHESIS PROTEIN C"/>
    <property type="match status" value="1"/>
</dbReference>
<gene>
    <name evidence="6" type="ORF">SAMN02745121_00072</name>
</gene>
<evidence type="ECO:0000256" key="2">
    <source>
        <dbReference type="ARBA" id="ARBA00022741"/>
    </source>
</evidence>
<dbReference type="Pfam" id="PF02786">
    <property type="entry name" value="CPSase_L_D2"/>
    <property type="match status" value="1"/>
</dbReference>
<sequence>MNILLLSPGYPGEMPSFTRGLADVGAHVYGVGDQHPGALPESVRERLAGYLQVRSLWDEAAVVEAVRRWPEARRIDKVECLWEPGMLLAARLREGLGVDGLGVAQTLPFRDKERMKQVLDAAGLRTPKHVRCNTTAECWEAAEQIGFPIIIKPIAGAGSADTYRVESADELRAVLPRLGHVPEVSVEVFVDGSEFTFDTVCIEGKIAYFNIAWYRPRPLVARSNEWVSPQVIALRHVNQPALAGGVKLGHDVIRALGFRSGFTHMEWYLKADGEVVFGEIGARPPGAHQVDQMNYACDFDVFREWGRAVAWGRFDVDIERKYNVSTIYKRAVGQGRIQRIVGLDRIRKLYGEHIVWDNLLPIGAPRRNWRNTLVSDGFLMLRHPELQALVSISDDIGENLQLYAG</sequence>
<dbReference type="InterPro" id="IPR005479">
    <property type="entry name" value="CPAse_ATP-bd"/>
</dbReference>
<dbReference type="InterPro" id="IPR011761">
    <property type="entry name" value="ATP-grasp"/>
</dbReference>
<dbReference type="GO" id="GO:0005524">
    <property type="term" value="F:ATP binding"/>
    <property type="evidence" value="ECO:0007669"/>
    <property type="project" value="UniProtKB-UniRule"/>
</dbReference>
<accession>A0A1I1SJ60</accession>
<evidence type="ECO:0000313" key="7">
    <source>
        <dbReference type="Proteomes" id="UP000199400"/>
    </source>
</evidence>
<organism evidence="6 7">
    <name type="scientific">Nannocystis exedens</name>
    <dbReference type="NCBI Taxonomy" id="54"/>
    <lineage>
        <taxon>Bacteria</taxon>
        <taxon>Pseudomonadati</taxon>
        <taxon>Myxococcota</taxon>
        <taxon>Polyangia</taxon>
        <taxon>Nannocystales</taxon>
        <taxon>Nannocystaceae</taxon>
        <taxon>Nannocystis</taxon>
    </lineage>
</organism>
<keyword evidence="7" id="KW-1185">Reference proteome</keyword>
<protein>
    <submittedName>
        <fullName evidence="6">ATP-grasp domain-containing protein</fullName>
    </submittedName>
</protein>
<dbReference type="GO" id="GO:0046872">
    <property type="term" value="F:metal ion binding"/>
    <property type="evidence" value="ECO:0007669"/>
    <property type="project" value="InterPro"/>
</dbReference>
<keyword evidence="1" id="KW-0436">Ligase</keyword>
<dbReference type="Proteomes" id="UP000199400">
    <property type="component" value="Unassembled WGS sequence"/>
</dbReference>
<proteinExistence type="predicted"/>
<reference evidence="7" key="1">
    <citation type="submission" date="2016-10" db="EMBL/GenBank/DDBJ databases">
        <authorList>
            <person name="Varghese N."/>
            <person name="Submissions S."/>
        </authorList>
    </citation>
    <scope>NUCLEOTIDE SEQUENCE [LARGE SCALE GENOMIC DNA]</scope>
    <source>
        <strain evidence="7">ATCC 25963</strain>
    </source>
</reference>
<dbReference type="RefSeq" id="WP_096333171.1">
    <property type="nucleotide sequence ID" value="NZ_FOMX01000002.1"/>
</dbReference>
<dbReference type="AlphaFoldDB" id="A0A1I1SJ60"/>